<keyword evidence="2 4" id="KW-1133">Transmembrane helix</keyword>
<feature type="transmembrane region" description="Helical" evidence="4">
    <location>
        <begin position="368"/>
        <end position="387"/>
    </location>
</feature>
<feature type="transmembrane region" description="Helical" evidence="4">
    <location>
        <begin position="137"/>
        <end position="158"/>
    </location>
</feature>
<feature type="transmembrane region" description="Helical" evidence="4">
    <location>
        <begin position="393"/>
        <end position="413"/>
    </location>
</feature>
<feature type="transmembrane region" description="Helical" evidence="4">
    <location>
        <begin position="455"/>
        <end position="473"/>
    </location>
</feature>
<dbReference type="GO" id="GO:0005886">
    <property type="term" value="C:plasma membrane"/>
    <property type="evidence" value="ECO:0007669"/>
    <property type="project" value="TreeGrafter"/>
</dbReference>
<dbReference type="InterPro" id="IPR011701">
    <property type="entry name" value="MFS"/>
</dbReference>
<evidence type="ECO:0000256" key="3">
    <source>
        <dbReference type="ARBA" id="ARBA00023136"/>
    </source>
</evidence>
<feature type="transmembrane region" description="Helical" evidence="4">
    <location>
        <begin position="188"/>
        <end position="206"/>
    </location>
</feature>
<reference evidence="6 7" key="1">
    <citation type="submission" date="2012-04" db="EMBL/GenBank/DDBJ databases">
        <title>The Genome Sequence of Afipia broomeae ATCC 49717.</title>
        <authorList>
            <consortium name="The Broad Institute Genome Sequencing Platform"/>
            <person name="Earl A."/>
            <person name="Ward D."/>
            <person name="Feldgarden M."/>
            <person name="Gevers D."/>
            <person name="Huys G."/>
            <person name="Walker B."/>
            <person name="Young S.K."/>
            <person name="Zeng Q."/>
            <person name="Gargeya S."/>
            <person name="Fitzgerald M."/>
            <person name="Haas B."/>
            <person name="Abouelleil A."/>
            <person name="Alvarado L."/>
            <person name="Arachchi H.M."/>
            <person name="Berlin A."/>
            <person name="Chapman S.B."/>
            <person name="Goldberg J."/>
            <person name="Griggs A."/>
            <person name="Gujja S."/>
            <person name="Hansen M."/>
            <person name="Howarth C."/>
            <person name="Imamovic A."/>
            <person name="Larimer J."/>
            <person name="McCowen C."/>
            <person name="Montmayeur A."/>
            <person name="Murphy C."/>
            <person name="Neiman D."/>
            <person name="Pearson M."/>
            <person name="Priest M."/>
            <person name="Roberts A."/>
            <person name="Saif S."/>
            <person name="Shea T."/>
            <person name="Sisk P."/>
            <person name="Sykes S."/>
            <person name="Wortman J."/>
            <person name="Nusbaum C."/>
            <person name="Birren B."/>
        </authorList>
    </citation>
    <scope>NUCLEOTIDE SEQUENCE [LARGE SCALE GENOMIC DNA]</scope>
    <source>
        <strain evidence="6 7">ATCC 49717</strain>
    </source>
</reference>
<feature type="domain" description="Major facilitator superfamily (MFS) profile" evidence="5">
    <location>
        <begin position="101"/>
        <end position="479"/>
    </location>
</feature>
<dbReference type="PANTHER" id="PTHR43129">
    <property type="entry name" value="FOSMIDOMYCIN RESISTANCE PROTEIN"/>
    <property type="match status" value="1"/>
</dbReference>
<feature type="transmembrane region" description="Helical" evidence="4">
    <location>
        <begin position="425"/>
        <end position="443"/>
    </location>
</feature>
<sequence>MRECRTQISPPSFEARKCSHLRMTGSARLAASLINPAHQPWGIATGDLAAEFVFEVNSILNLPESAVNKPVVLSEDTLAAPIVVDAPAAPAPVSSAPAYAIIGAISFSHLLNDLMQSLIPSVYPILKDNYALDFGQIGMITLAFMFTSSLLQPFVGAYTDKYPKPFSLALGMGFTFAGLILLSVANHYWVILLAAGLVGTGSAVFHPESSRIARMASGGRVGMAQSVFQVGGNIGSAVGPVLAALIVVPFGQGSIAWFSLVAALAIVVLWQIGRWYRPRVAQRKVSHAVADEERSLARTLVALTVLMVLLFSKAFYSGSIGSYYTFFLIQKFGITTQASQIYLFLFLAASAVGVFFGGPLGDRFGRKYVIWFSIIGALPFTLALPHVGLFASAMLSILIGFIISSATPAIIVYAQELMPHRLGMISGLFYGMTFGFGGLGAAVLGQVADWKGIDFVYQVCAWLPAIGLLAIFLPQIKRHKL</sequence>
<proteinExistence type="predicted"/>
<evidence type="ECO:0000259" key="5">
    <source>
        <dbReference type="PROSITE" id="PS50850"/>
    </source>
</evidence>
<dbReference type="Gene3D" id="1.20.1250.20">
    <property type="entry name" value="MFS general substrate transporter like domains"/>
    <property type="match status" value="2"/>
</dbReference>
<comment type="caution">
    <text evidence="6">The sequence shown here is derived from an EMBL/GenBank/DDBJ whole genome shotgun (WGS) entry which is preliminary data.</text>
</comment>
<evidence type="ECO:0000256" key="4">
    <source>
        <dbReference type="SAM" id="Phobius"/>
    </source>
</evidence>
<dbReference type="PANTHER" id="PTHR43129:SF1">
    <property type="entry name" value="FOSMIDOMYCIN RESISTANCE PROTEIN"/>
    <property type="match status" value="1"/>
</dbReference>
<organism evidence="6 7">
    <name type="scientific">Afipia broomeae ATCC 49717</name>
    <dbReference type="NCBI Taxonomy" id="883078"/>
    <lineage>
        <taxon>Bacteria</taxon>
        <taxon>Pseudomonadati</taxon>
        <taxon>Pseudomonadota</taxon>
        <taxon>Alphaproteobacteria</taxon>
        <taxon>Hyphomicrobiales</taxon>
        <taxon>Nitrobacteraceae</taxon>
        <taxon>Afipia</taxon>
    </lineage>
</organism>
<dbReference type="PATRIC" id="fig|883078.3.peg.3359"/>
<evidence type="ECO:0000256" key="1">
    <source>
        <dbReference type="ARBA" id="ARBA00022692"/>
    </source>
</evidence>
<dbReference type="PROSITE" id="PS50850">
    <property type="entry name" value="MFS"/>
    <property type="match status" value="1"/>
</dbReference>
<evidence type="ECO:0000256" key="2">
    <source>
        <dbReference type="ARBA" id="ARBA00022989"/>
    </source>
</evidence>
<dbReference type="InterPro" id="IPR036259">
    <property type="entry name" value="MFS_trans_sf"/>
</dbReference>
<dbReference type="SUPFAM" id="SSF103473">
    <property type="entry name" value="MFS general substrate transporter"/>
    <property type="match status" value="1"/>
</dbReference>
<dbReference type="EMBL" id="AGWX01000004">
    <property type="protein sequence ID" value="EKS36826.1"/>
    <property type="molecule type" value="Genomic_DNA"/>
</dbReference>
<evidence type="ECO:0000313" key="6">
    <source>
        <dbReference type="EMBL" id="EKS36826.1"/>
    </source>
</evidence>
<dbReference type="HOGENOM" id="CLU_040537_2_0_5"/>
<dbReference type="CDD" id="cd17478">
    <property type="entry name" value="MFS_FsR"/>
    <property type="match status" value="1"/>
</dbReference>
<dbReference type="AlphaFoldDB" id="K8P5U1"/>
<keyword evidence="1 4" id="KW-0812">Transmembrane</keyword>
<accession>K8P5U1</accession>
<name>K8P5U1_9BRAD</name>
<dbReference type="eggNOG" id="COG2223">
    <property type="taxonomic scope" value="Bacteria"/>
</dbReference>
<evidence type="ECO:0000313" key="7">
    <source>
        <dbReference type="Proteomes" id="UP000001096"/>
    </source>
</evidence>
<gene>
    <name evidence="6" type="ORF">HMPREF9695_03244</name>
</gene>
<feature type="transmembrane region" description="Helical" evidence="4">
    <location>
        <begin position="296"/>
        <end position="316"/>
    </location>
</feature>
<keyword evidence="7" id="KW-1185">Reference proteome</keyword>
<feature type="transmembrane region" description="Helical" evidence="4">
    <location>
        <begin position="254"/>
        <end position="276"/>
    </location>
</feature>
<dbReference type="InterPro" id="IPR020846">
    <property type="entry name" value="MFS_dom"/>
</dbReference>
<feature type="transmembrane region" description="Helical" evidence="4">
    <location>
        <begin position="341"/>
        <end position="361"/>
    </location>
</feature>
<dbReference type="Pfam" id="PF07690">
    <property type="entry name" value="MFS_1"/>
    <property type="match status" value="1"/>
</dbReference>
<protein>
    <recommendedName>
        <fullName evidence="5">Major facilitator superfamily (MFS) profile domain-containing protein</fullName>
    </recommendedName>
</protein>
<dbReference type="GO" id="GO:0022857">
    <property type="term" value="F:transmembrane transporter activity"/>
    <property type="evidence" value="ECO:0007669"/>
    <property type="project" value="InterPro"/>
</dbReference>
<dbReference type="Proteomes" id="UP000001096">
    <property type="component" value="Unassembled WGS sequence"/>
</dbReference>
<feature type="transmembrane region" description="Helical" evidence="4">
    <location>
        <begin position="227"/>
        <end position="248"/>
    </location>
</feature>
<keyword evidence="3 4" id="KW-0472">Membrane</keyword>
<feature type="transmembrane region" description="Helical" evidence="4">
    <location>
        <begin position="165"/>
        <end position="182"/>
    </location>
</feature>